<keyword evidence="2" id="KW-1185">Reference proteome</keyword>
<dbReference type="EnsemblPlants" id="AET1Gv20425500.32">
    <property type="protein sequence ID" value="AET1Gv20425500.32"/>
    <property type="gene ID" value="AET1Gv20425500"/>
</dbReference>
<name>A0A452YIS7_AEGTS</name>
<reference evidence="2" key="2">
    <citation type="journal article" date="2017" name="Nat. Plants">
        <title>The Aegilops tauschii genome reveals multiple impacts of transposons.</title>
        <authorList>
            <person name="Zhao G."/>
            <person name="Zou C."/>
            <person name="Li K."/>
            <person name="Wang K."/>
            <person name="Li T."/>
            <person name="Gao L."/>
            <person name="Zhang X."/>
            <person name="Wang H."/>
            <person name="Yang Z."/>
            <person name="Liu X."/>
            <person name="Jiang W."/>
            <person name="Mao L."/>
            <person name="Kong X."/>
            <person name="Jiao Y."/>
            <person name="Jia J."/>
        </authorList>
    </citation>
    <scope>NUCLEOTIDE SEQUENCE [LARGE SCALE GENOMIC DNA]</scope>
    <source>
        <strain evidence="2">cv. AL8/78</strain>
    </source>
</reference>
<dbReference type="Gramene" id="AET1Gv20425500.32">
    <property type="protein sequence ID" value="AET1Gv20425500.32"/>
    <property type="gene ID" value="AET1Gv20425500"/>
</dbReference>
<proteinExistence type="predicted"/>
<reference evidence="1" key="5">
    <citation type="journal article" date="2021" name="G3 (Bethesda)">
        <title>Aegilops tauschii genome assembly Aet v5.0 features greater sequence contiguity and improved annotation.</title>
        <authorList>
            <person name="Wang L."/>
            <person name="Zhu T."/>
            <person name="Rodriguez J.C."/>
            <person name="Deal K.R."/>
            <person name="Dubcovsky J."/>
            <person name="McGuire P.E."/>
            <person name="Lux T."/>
            <person name="Spannagl M."/>
            <person name="Mayer K.F.X."/>
            <person name="Baldrich P."/>
            <person name="Meyers B.C."/>
            <person name="Huo N."/>
            <person name="Gu Y.Q."/>
            <person name="Zhou H."/>
            <person name="Devos K.M."/>
            <person name="Bennetzen J.L."/>
            <person name="Unver T."/>
            <person name="Budak H."/>
            <person name="Gulick P.J."/>
            <person name="Galiba G."/>
            <person name="Kalapos B."/>
            <person name="Nelson D.R."/>
            <person name="Li P."/>
            <person name="You F.M."/>
            <person name="Luo M.C."/>
            <person name="Dvorak J."/>
        </authorList>
    </citation>
    <scope>NUCLEOTIDE SEQUENCE [LARGE SCALE GENOMIC DNA]</scope>
    <source>
        <strain evidence="1">cv. AL8/78</strain>
    </source>
</reference>
<protein>
    <submittedName>
        <fullName evidence="1">Uncharacterized protein</fullName>
    </submittedName>
</protein>
<dbReference type="AlphaFoldDB" id="A0A452YIS7"/>
<evidence type="ECO:0000313" key="1">
    <source>
        <dbReference type="EnsemblPlants" id="AET1Gv20425500.32"/>
    </source>
</evidence>
<sequence length="160" mass="18632">WHLWANQDLLREQTNGLANSRRESDNSAVERAHHLKPILGIREHLSEKENQVLAPEEQEQCYEGKNLELGDNNGKLDALMIDHETDLLREQKTKGLANSRRESDNSEVERAHHIKPVLGIREHLSEKDNQVLALEEQIFCCPRFSLYLTLHFYVVRTPLY</sequence>
<dbReference type="PANTHER" id="PTHR35766:SF1">
    <property type="entry name" value="OS08G0543600 PROTEIN"/>
    <property type="match status" value="1"/>
</dbReference>
<dbReference type="PANTHER" id="PTHR35766">
    <property type="entry name" value="OS08G0543600 PROTEIN"/>
    <property type="match status" value="1"/>
</dbReference>
<accession>A0A452YIS7</accession>
<reference evidence="2" key="1">
    <citation type="journal article" date="2014" name="Science">
        <title>Ancient hybridizations among the ancestral genomes of bread wheat.</title>
        <authorList>
            <consortium name="International Wheat Genome Sequencing Consortium,"/>
            <person name="Marcussen T."/>
            <person name="Sandve S.R."/>
            <person name="Heier L."/>
            <person name="Spannagl M."/>
            <person name="Pfeifer M."/>
            <person name="Jakobsen K.S."/>
            <person name="Wulff B.B."/>
            <person name="Steuernagel B."/>
            <person name="Mayer K.F."/>
            <person name="Olsen O.A."/>
        </authorList>
    </citation>
    <scope>NUCLEOTIDE SEQUENCE [LARGE SCALE GENOMIC DNA]</scope>
    <source>
        <strain evidence="2">cv. AL8/78</strain>
    </source>
</reference>
<reference evidence="1" key="3">
    <citation type="journal article" date="2017" name="Nature">
        <title>Genome sequence of the progenitor of the wheat D genome Aegilops tauschii.</title>
        <authorList>
            <person name="Luo M.C."/>
            <person name="Gu Y.Q."/>
            <person name="Puiu D."/>
            <person name="Wang H."/>
            <person name="Twardziok S.O."/>
            <person name="Deal K.R."/>
            <person name="Huo N."/>
            <person name="Zhu T."/>
            <person name="Wang L."/>
            <person name="Wang Y."/>
            <person name="McGuire P.E."/>
            <person name="Liu S."/>
            <person name="Long H."/>
            <person name="Ramasamy R.K."/>
            <person name="Rodriguez J.C."/>
            <person name="Van S.L."/>
            <person name="Yuan L."/>
            <person name="Wang Z."/>
            <person name="Xia Z."/>
            <person name="Xiao L."/>
            <person name="Anderson O.D."/>
            <person name="Ouyang S."/>
            <person name="Liang Y."/>
            <person name="Zimin A.V."/>
            <person name="Pertea G."/>
            <person name="Qi P."/>
            <person name="Bennetzen J.L."/>
            <person name="Dai X."/>
            <person name="Dawson M.W."/>
            <person name="Muller H.G."/>
            <person name="Kugler K."/>
            <person name="Rivarola-Duarte L."/>
            <person name="Spannagl M."/>
            <person name="Mayer K.F.X."/>
            <person name="Lu F.H."/>
            <person name="Bevan M.W."/>
            <person name="Leroy P."/>
            <person name="Li P."/>
            <person name="You F.M."/>
            <person name="Sun Q."/>
            <person name="Liu Z."/>
            <person name="Lyons E."/>
            <person name="Wicker T."/>
            <person name="Salzberg S.L."/>
            <person name="Devos K.M."/>
            <person name="Dvorak J."/>
        </authorList>
    </citation>
    <scope>NUCLEOTIDE SEQUENCE [LARGE SCALE GENOMIC DNA]</scope>
    <source>
        <strain evidence="1">cv. AL8/78</strain>
    </source>
</reference>
<organism evidence="1 2">
    <name type="scientific">Aegilops tauschii subsp. strangulata</name>
    <name type="common">Goatgrass</name>
    <dbReference type="NCBI Taxonomy" id="200361"/>
    <lineage>
        <taxon>Eukaryota</taxon>
        <taxon>Viridiplantae</taxon>
        <taxon>Streptophyta</taxon>
        <taxon>Embryophyta</taxon>
        <taxon>Tracheophyta</taxon>
        <taxon>Spermatophyta</taxon>
        <taxon>Magnoliopsida</taxon>
        <taxon>Liliopsida</taxon>
        <taxon>Poales</taxon>
        <taxon>Poaceae</taxon>
        <taxon>BOP clade</taxon>
        <taxon>Pooideae</taxon>
        <taxon>Triticodae</taxon>
        <taxon>Triticeae</taxon>
        <taxon>Triticinae</taxon>
        <taxon>Aegilops</taxon>
    </lineage>
</organism>
<dbReference type="Proteomes" id="UP000015105">
    <property type="component" value="Chromosome 1D"/>
</dbReference>
<reference evidence="1" key="4">
    <citation type="submission" date="2019-03" db="UniProtKB">
        <authorList>
            <consortium name="EnsemblPlants"/>
        </authorList>
    </citation>
    <scope>IDENTIFICATION</scope>
</reference>
<evidence type="ECO:0000313" key="2">
    <source>
        <dbReference type="Proteomes" id="UP000015105"/>
    </source>
</evidence>